<evidence type="ECO:0000313" key="1">
    <source>
        <dbReference type="EMBL" id="GAG51801.1"/>
    </source>
</evidence>
<dbReference type="EMBL" id="BARS01052152">
    <property type="protein sequence ID" value="GAG51801.1"/>
    <property type="molecule type" value="Genomic_DNA"/>
</dbReference>
<sequence>MNTSVLRAALLLKEAAGRVNVVVHAVGVLLSLPHILDPGERVQSLSLGAGNTGKDFDLETDRRVAEFKFARWRPKANTIRQNQVFKDFFYLAQYEGSKRRSLYVV</sequence>
<feature type="non-terminal residue" evidence="1">
    <location>
        <position position="105"/>
    </location>
</feature>
<protein>
    <submittedName>
        <fullName evidence="1">Uncharacterized protein</fullName>
    </submittedName>
</protein>
<accession>X0ZUG2</accession>
<dbReference type="AlphaFoldDB" id="X0ZUG2"/>
<gene>
    <name evidence="1" type="ORF">S01H1_77578</name>
</gene>
<reference evidence="1" key="1">
    <citation type="journal article" date="2014" name="Front. Microbiol.">
        <title>High frequency of phylogenetically diverse reductive dehalogenase-homologous genes in deep subseafloor sedimentary metagenomes.</title>
        <authorList>
            <person name="Kawai M."/>
            <person name="Futagami T."/>
            <person name="Toyoda A."/>
            <person name="Takaki Y."/>
            <person name="Nishi S."/>
            <person name="Hori S."/>
            <person name="Arai W."/>
            <person name="Tsubouchi T."/>
            <person name="Morono Y."/>
            <person name="Uchiyama I."/>
            <person name="Ito T."/>
            <person name="Fujiyama A."/>
            <person name="Inagaki F."/>
            <person name="Takami H."/>
        </authorList>
    </citation>
    <scope>NUCLEOTIDE SEQUENCE</scope>
    <source>
        <strain evidence="1">Expedition CK06-06</strain>
    </source>
</reference>
<proteinExistence type="predicted"/>
<name>X0ZUG2_9ZZZZ</name>
<comment type="caution">
    <text evidence="1">The sequence shown here is derived from an EMBL/GenBank/DDBJ whole genome shotgun (WGS) entry which is preliminary data.</text>
</comment>
<organism evidence="1">
    <name type="scientific">marine sediment metagenome</name>
    <dbReference type="NCBI Taxonomy" id="412755"/>
    <lineage>
        <taxon>unclassified sequences</taxon>
        <taxon>metagenomes</taxon>
        <taxon>ecological metagenomes</taxon>
    </lineage>
</organism>